<feature type="transmembrane region" description="Helical" evidence="7">
    <location>
        <begin position="365"/>
        <end position="389"/>
    </location>
</feature>
<sequence>MSSRLVSDARRALPVDPPHPSDEDSPAVPQADPAEIADAKDAERGLRDSRPATIGALLAGTTLLRVGSYGSGLVLALVVPTILPSLSDSERAVLVGALGATHAISEMAFAPLLARWADRVGRSRFLVGGPVLGLIAVLIAATVGHPAALFVARVLEGMGSAAFVPTALGTIAAATSRNAHARANASGAFEAATLVGIAGGVGLAGFTHAAFGRGAFLVMAACYLGAAMVCAVFVPRVRPLAVSPLRTILRAVAGPGPIRSFLPAWMGTFAFLGAFISNLPALLARFPDGHGTIVDQRLVHSLDERLVSTILVAWVILLVVGIALWTPFLPRFGLAVTMRRAVPGAWVLAGGLLLANHLTGPLVALAIPVAITGIVWLSGFGPAAVAYLAECSETFMADRSALMAFYTVTLAAGGALGAILGGLCTALGHADGLFIFGIGATVFTWFSLRPVVRYEKALIRNLAGPVPLLEEGGSR</sequence>
<feature type="transmembrane region" description="Helical" evidence="7">
    <location>
        <begin position="264"/>
        <end position="286"/>
    </location>
</feature>
<dbReference type="EMBL" id="QHBU01000085">
    <property type="protein sequence ID" value="PZR82031.1"/>
    <property type="molecule type" value="Genomic_DNA"/>
</dbReference>
<evidence type="ECO:0000256" key="2">
    <source>
        <dbReference type="ARBA" id="ARBA00022475"/>
    </source>
</evidence>
<evidence type="ECO:0000256" key="3">
    <source>
        <dbReference type="ARBA" id="ARBA00022692"/>
    </source>
</evidence>
<feature type="transmembrane region" description="Helical" evidence="7">
    <location>
        <begin position="54"/>
        <end position="79"/>
    </location>
</feature>
<comment type="caution">
    <text evidence="9">The sequence shown here is derived from an EMBL/GenBank/DDBJ whole genome shotgun (WGS) entry which is preliminary data.</text>
</comment>
<evidence type="ECO:0000256" key="5">
    <source>
        <dbReference type="ARBA" id="ARBA00023136"/>
    </source>
</evidence>
<dbReference type="Pfam" id="PF07690">
    <property type="entry name" value="MFS_1"/>
    <property type="match status" value="1"/>
</dbReference>
<evidence type="ECO:0000256" key="6">
    <source>
        <dbReference type="SAM" id="MobiDB-lite"/>
    </source>
</evidence>
<dbReference type="PANTHER" id="PTHR43124">
    <property type="entry name" value="PURINE EFFLUX PUMP PBUE"/>
    <property type="match status" value="1"/>
</dbReference>
<dbReference type="AlphaFoldDB" id="A0A2W6AVW8"/>
<dbReference type="SUPFAM" id="SSF103473">
    <property type="entry name" value="MFS general substrate transporter"/>
    <property type="match status" value="1"/>
</dbReference>
<evidence type="ECO:0000313" key="9">
    <source>
        <dbReference type="EMBL" id="PZR82031.1"/>
    </source>
</evidence>
<evidence type="ECO:0000256" key="4">
    <source>
        <dbReference type="ARBA" id="ARBA00022989"/>
    </source>
</evidence>
<dbReference type="InterPro" id="IPR020846">
    <property type="entry name" value="MFS_dom"/>
</dbReference>
<feature type="transmembrane region" description="Helical" evidence="7">
    <location>
        <begin position="341"/>
        <end position="359"/>
    </location>
</feature>
<dbReference type="GO" id="GO:0022857">
    <property type="term" value="F:transmembrane transporter activity"/>
    <property type="evidence" value="ECO:0007669"/>
    <property type="project" value="InterPro"/>
</dbReference>
<protein>
    <recommendedName>
        <fullName evidence="8">Major facilitator superfamily (MFS) profile domain-containing protein</fullName>
    </recommendedName>
</protein>
<feature type="transmembrane region" description="Helical" evidence="7">
    <location>
        <begin position="306"/>
        <end position="329"/>
    </location>
</feature>
<dbReference type="GO" id="GO:0005886">
    <property type="term" value="C:plasma membrane"/>
    <property type="evidence" value="ECO:0007669"/>
    <property type="project" value="UniProtKB-SubCell"/>
</dbReference>
<feature type="region of interest" description="Disordered" evidence="6">
    <location>
        <begin position="1"/>
        <end position="45"/>
    </location>
</feature>
<organism evidence="9 10">
    <name type="scientific">Candidatus Aeolococcus gillhamiae</name>
    <dbReference type="NCBI Taxonomy" id="3127015"/>
    <lineage>
        <taxon>Bacteria</taxon>
        <taxon>Bacillati</taxon>
        <taxon>Candidatus Dormiibacterota</taxon>
        <taxon>Candidatus Dormibacteria</taxon>
        <taxon>Candidatus Aeolococcales</taxon>
        <taxon>Candidatus Aeolococcaceae</taxon>
        <taxon>Candidatus Aeolococcus</taxon>
    </lineage>
</organism>
<accession>A0A2W6AVW8</accession>
<feature type="transmembrane region" description="Helical" evidence="7">
    <location>
        <begin position="215"/>
        <end position="234"/>
    </location>
</feature>
<feature type="transmembrane region" description="Helical" evidence="7">
    <location>
        <begin position="401"/>
        <end position="421"/>
    </location>
</feature>
<feature type="transmembrane region" description="Helical" evidence="7">
    <location>
        <begin position="125"/>
        <end position="152"/>
    </location>
</feature>
<evidence type="ECO:0000256" key="7">
    <source>
        <dbReference type="SAM" id="Phobius"/>
    </source>
</evidence>
<feature type="transmembrane region" description="Helical" evidence="7">
    <location>
        <begin position="188"/>
        <end position="209"/>
    </location>
</feature>
<dbReference type="PROSITE" id="PS50850">
    <property type="entry name" value="MFS"/>
    <property type="match status" value="1"/>
</dbReference>
<keyword evidence="3 7" id="KW-0812">Transmembrane</keyword>
<dbReference type="Gene3D" id="1.20.1250.20">
    <property type="entry name" value="MFS general substrate transporter like domains"/>
    <property type="match status" value="1"/>
</dbReference>
<keyword evidence="2" id="KW-1003">Cell membrane</keyword>
<dbReference type="InterPro" id="IPR050189">
    <property type="entry name" value="MFS_Efflux_Transporters"/>
</dbReference>
<gene>
    <name evidence="9" type="ORF">DLM65_04745</name>
</gene>
<comment type="subcellular location">
    <subcellularLocation>
        <location evidence="1">Cell membrane</location>
        <topology evidence="1">Multi-pass membrane protein</topology>
    </subcellularLocation>
</comment>
<feature type="transmembrane region" description="Helical" evidence="7">
    <location>
        <begin position="433"/>
        <end position="452"/>
    </location>
</feature>
<name>A0A2W6AVW8_9BACT</name>
<reference evidence="9 10" key="1">
    <citation type="journal article" date="2017" name="Nature">
        <title>Atmospheric trace gases support primary production in Antarctic desert surface soil.</title>
        <authorList>
            <person name="Ji M."/>
            <person name="Greening C."/>
            <person name="Vanwonterghem I."/>
            <person name="Carere C.R."/>
            <person name="Bay S.K."/>
            <person name="Steen J.A."/>
            <person name="Montgomery K."/>
            <person name="Lines T."/>
            <person name="Beardall J."/>
            <person name="van Dorst J."/>
            <person name="Snape I."/>
            <person name="Stott M.B."/>
            <person name="Hugenholtz P."/>
            <person name="Ferrari B.C."/>
        </authorList>
    </citation>
    <scope>NUCLEOTIDE SEQUENCE [LARGE SCALE GENOMIC DNA]</scope>
    <source>
        <strain evidence="9">RRmetagenome_bin12</strain>
    </source>
</reference>
<dbReference type="PANTHER" id="PTHR43124:SF3">
    <property type="entry name" value="CHLORAMPHENICOL EFFLUX PUMP RV0191"/>
    <property type="match status" value="1"/>
</dbReference>
<keyword evidence="5 7" id="KW-0472">Membrane</keyword>
<feature type="domain" description="Major facilitator superfamily (MFS) profile" evidence="8">
    <location>
        <begin position="56"/>
        <end position="455"/>
    </location>
</feature>
<keyword evidence="4 7" id="KW-1133">Transmembrane helix</keyword>
<feature type="transmembrane region" description="Helical" evidence="7">
    <location>
        <begin position="91"/>
        <end position="113"/>
    </location>
</feature>
<evidence type="ECO:0000259" key="8">
    <source>
        <dbReference type="PROSITE" id="PS50850"/>
    </source>
</evidence>
<evidence type="ECO:0000313" key="10">
    <source>
        <dbReference type="Proteomes" id="UP000248724"/>
    </source>
</evidence>
<dbReference type="Proteomes" id="UP000248724">
    <property type="component" value="Unassembled WGS sequence"/>
</dbReference>
<feature type="transmembrane region" description="Helical" evidence="7">
    <location>
        <begin position="158"/>
        <end position="176"/>
    </location>
</feature>
<dbReference type="InterPro" id="IPR036259">
    <property type="entry name" value="MFS_trans_sf"/>
</dbReference>
<proteinExistence type="predicted"/>
<dbReference type="InterPro" id="IPR011701">
    <property type="entry name" value="MFS"/>
</dbReference>
<evidence type="ECO:0000256" key="1">
    <source>
        <dbReference type="ARBA" id="ARBA00004651"/>
    </source>
</evidence>